<dbReference type="EMBL" id="CP104067">
    <property type="protein sequence ID" value="WAH40155.1"/>
    <property type="molecule type" value="Genomic_DNA"/>
</dbReference>
<name>A0ABY6ZB90_9BACL</name>
<reference evidence="1" key="1">
    <citation type="submission" date="2022-08" db="EMBL/GenBank/DDBJ databases">
        <title>Alicyclobacillus fastidiosus DSM 17978, complete genome.</title>
        <authorList>
            <person name="Wang Q."/>
            <person name="Cai R."/>
            <person name="Wang Z."/>
        </authorList>
    </citation>
    <scope>NUCLEOTIDE SEQUENCE</scope>
    <source>
        <strain evidence="1">DSM 17978</strain>
    </source>
</reference>
<organism evidence="1 2">
    <name type="scientific">Alicyclobacillus fastidiosus</name>
    <dbReference type="NCBI Taxonomy" id="392011"/>
    <lineage>
        <taxon>Bacteria</taxon>
        <taxon>Bacillati</taxon>
        <taxon>Bacillota</taxon>
        <taxon>Bacilli</taxon>
        <taxon>Bacillales</taxon>
        <taxon>Alicyclobacillaceae</taxon>
        <taxon>Alicyclobacillus</taxon>
    </lineage>
</organism>
<keyword evidence="2" id="KW-1185">Reference proteome</keyword>
<dbReference type="Proteomes" id="UP001164761">
    <property type="component" value="Chromosome"/>
</dbReference>
<gene>
    <name evidence="1" type="ORF">NZD89_17420</name>
</gene>
<evidence type="ECO:0000313" key="2">
    <source>
        <dbReference type="Proteomes" id="UP001164761"/>
    </source>
</evidence>
<accession>A0ABY6ZB90</accession>
<protein>
    <submittedName>
        <fullName evidence="1">Uncharacterized protein</fullName>
    </submittedName>
</protein>
<evidence type="ECO:0000313" key="1">
    <source>
        <dbReference type="EMBL" id="WAH40155.1"/>
    </source>
</evidence>
<dbReference type="RefSeq" id="WP_268004052.1">
    <property type="nucleotide sequence ID" value="NZ_BSUT01000001.1"/>
</dbReference>
<proteinExistence type="predicted"/>
<sequence length="44" mass="4746">MKPGMISCPGGTMECAGRGAEVRAGHAKRANRRLTLKALDYLTR</sequence>